<dbReference type="OrthoDB" id="9758853at2"/>
<protein>
    <recommendedName>
        <fullName evidence="4">F5/8 type C domain-containing protein</fullName>
    </recommendedName>
</protein>
<sequence>MKPFLRALLALGLFASIAPLQSAEPTPIQLSGIYPGLAMYNNEGECGTGAVVPWAGKLWVITYAPHKPTGSSDKLYEVSPDLVQTVRPESVGGTPANRMVHRESNQLFIGPYVIDDKGAVRVITPKQMYGRHTGNARHLTDPANKIYYATMEEGIYEVDVKTLEAKELWTDEQVKQGRHADLPGYHGKGLYSGHGRLIYANNGDHAKEALKDPRVPSGVLAEWDGKADQWTVVRRNQFTEVTGPGGIYGNANPDTDPVWSVGWDHRSLILMVMDGGKWHSYRLPKASHSYDGAHGWNTEWPRIRDIGMPEKPELLMTMHGMFWHFPKTFSVANSAGIRPRSAYLKVIGDFTRWNDRLVFGCDDSAKSEFLNKRKVKGEIAGPGQSHSNLWFTSSDTPDNLGPATASGAVWLNEDVKAGDTTDPFLFAGWERHVQWSSNGGTQDFQFELQISKGDGQWTTISDTTLGGGVGNSHFMGDVKQKGAEWIRLKALTDGKKISAIFSYSNAEKRSTEADAIFSGLASLEEGAHLGGLVRARGEDKRSMHFAAMSVNGGKVEDIGYYELDAELKLKHVDDAKAHEYVKKNAAIPHHVITLDDASVLITDDRKRRWRLPRTNAAYDSITNGGLVRIAREVATERDLLHVSGTFYELPAENADGFAKVRPVSSHKLRLMDYCSYRGLLILTGVKADAPANNPHIIRSDDGKAAVWAGAIDDLWKLGKPVGYGGPWKNTAAKAGEPSDPFLLAGYDKRTISLSHDASDTVEMVVQVDPTGEGHWITVRTADVPAGKSLDYTFDENISARWLRVTVSKDCHATAQCRYE</sequence>
<keyword evidence="1" id="KW-0732">Signal</keyword>
<accession>A0A366H3X6</accession>
<dbReference type="EMBL" id="QNRR01000016">
    <property type="protein sequence ID" value="RBP36575.1"/>
    <property type="molecule type" value="Genomic_DNA"/>
</dbReference>
<keyword evidence="3" id="KW-1185">Reference proteome</keyword>
<dbReference type="AlphaFoldDB" id="A0A366H3X6"/>
<evidence type="ECO:0000313" key="3">
    <source>
        <dbReference type="Proteomes" id="UP000253426"/>
    </source>
</evidence>
<reference evidence="2 3" key="1">
    <citation type="submission" date="2018-06" db="EMBL/GenBank/DDBJ databases">
        <title>Genomic Encyclopedia of Type Strains, Phase IV (KMG-IV): sequencing the most valuable type-strain genomes for metagenomic binning, comparative biology and taxonomic classification.</title>
        <authorList>
            <person name="Goeker M."/>
        </authorList>
    </citation>
    <scope>NUCLEOTIDE SEQUENCE [LARGE SCALE GENOMIC DNA]</scope>
    <source>
        <strain evidence="2 3">DSM 25532</strain>
    </source>
</reference>
<dbReference type="Proteomes" id="UP000253426">
    <property type="component" value="Unassembled WGS sequence"/>
</dbReference>
<organism evidence="2 3">
    <name type="scientific">Roseimicrobium gellanilyticum</name>
    <dbReference type="NCBI Taxonomy" id="748857"/>
    <lineage>
        <taxon>Bacteria</taxon>
        <taxon>Pseudomonadati</taxon>
        <taxon>Verrucomicrobiota</taxon>
        <taxon>Verrucomicrobiia</taxon>
        <taxon>Verrucomicrobiales</taxon>
        <taxon>Verrucomicrobiaceae</taxon>
        <taxon>Roseimicrobium</taxon>
    </lineage>
</organism>
<evidence type="ECO:0008006" key="4">
    <source>
        <dbReference type="Google" id="ProtNLM"/>
    </source>
</evidence>
<evidence type="ECO:0000256" key="1">
    <source>
        <dbReference type="SAM" id="SignalP"/>
    </source>
</evidence>
<feature type="signal peptide" evidence="1">
    <location>
        <begin position="1"/>
        <end position="22"/>
    </location>
</feature>
<proteinExistence type="predicted"/>
<name>A0A366H3X6_9BACT</name>
<gene>
    <name evidence="2" type="ORF">DES53_11614</name>
</gene>
<feature type="chain" id="PRO_5016966657" description="F5/8 type C domain-containing protein" evidence="1">
    <location>
        <begin position="23"/>
        <end position="819"/>
    </location>
</feature>
<dbReference type="RefSeq" id="WP_113961817.1">
    <property type="nucleotide sequence ID" value="NZ_QNRR01000016.1"/>
</dbReference>
<evidence type="ECO:0000313" key="2">
    <source>
        <dbReference type="EMBL" id="RBP36575.1"/>
    </source>
</evidence>
<comment type="caution">
    <text evidence="2">The sequence shown here is derived from an EMBL/GenBank/DDBJ whole genome shotgun (WGS) entry which is preliminary data.</text>
</comment>